<name>A0A3M4S7G8_PSEA0</name>
<protein>
    <submittedName>
        <fullName evidence="1">Uncharacterized protein</fullName>
    </submittedName>
</protein>
<evidence type="ECO:0000313" key="1">
    <source>
        <dbReference type="EMBL" id="RMR10915.1"/>
    </source>
</evidence>
<gene>
    <name evidence="1" type="ORF">ALP90_200000</name>
</gene>
<sequence>MQASFFDWDNGNISRILSYLKIQGYPNLYAADDNTRKTLKPVFMSMPAWPAPGSVIKINDTYLVKLGNEADPAHY</sequence>
<evidence type="ECO:0000313" key="2">
    <source>
        <dbReference type="Proteomes" id="UP000271097"/>
    </source>
</evidence>
<comment type="caution">
    <text evidence="1">The sequence shown here is derived from an EMBL/GenBank/DDBJ whole genome shotgun (WGS) entry which is preliminary data.</text>
</comment>
<proteinExistence type="predicted"/>
<dbReference type="AlphaFoldDB" id="A0A3M4S7G8"/>
<dbReference type="Proteomes" id="UP000271097">
    <property type="component" value="Unassembled WGS sequence"/>
</dbReference>
<accession>A0A3M4S7G8</accession>
<reference evidence="1 2" key="1">
    <citation type="submission" date="2018-08" db="EMBL/GenBank/DDBJ databases">
        <title>Recombination of ecologically and evolutionarily significant loci maintains genetic cohesion in the Pseudomonas syringae species complex.</title>
        <authorList>
            <person name="Dillon M."/>
            <person name="Thakur S."/>
            <person name="Almeida R.N.D."/>
            <person name="Weir B.S."/>
            <person name="Guttman D.S."/>
        </authorList>
    </citation>
    <scope>NUCLEOTIDE SEQUENCE [LARGE SCALE GENOMIC DNA]</scope>
    <source>
        <strain evidence="1 2">ICMP 5931</strain>
    </source>
</reference>
<dbReference type="EMBL" id="RBRS01000389">
    <property type="protein sequence ID" value="RMR10915.1"/>
    <property type="molecule type" value="Genomic_DNA"/>
</dbReference>
<organism evidence="1 2">
    <name type="scientific">Pseudomonas amygdali pv. ulmi</name>
    <dbReference type="NCBI Taxonomy" id="251720"/>
    <lineage>
        <taxon>Bacteria</taxon>
        <taxon>Pseudomonadati</taxon>
        <taxon>Pseudomonadota</taxon>
        <taxon>Gammaproteobacteria</taxon>
        <taxon>Pseudomonadales</taxon>
        <taxon>Pseudomonadaceae</taxon>
        <taxon>Pseudomonas</taxon>
        <taxon>Pseudomonas amygdali</taxon>
    </lineage>
</organism>